<name>A0A085BHD4_9FLAO</name>
<dbReference type="eggNOG" id="ENOG503355B">
    <property type="taxonomic scope" value="Bacteria"/>
</dbReference>
<evidence type="ECO:0000313" key="2">
    <source>
        <dbReference type="Proteomes" id="UP000028623"/>
    </source>
</evidence>
<organism evidence="1 2">
    <name type="scientific">Epilithonimonas lactis</name>
    <dbReference type="NCBI Taxonomy" id="421072"/>
    <lineage>
        <taxon>Bacteria</taxon>
        <taxon>Pseudomonadati</taxon>
        <taxon>Bacteroidota</taxon>
        <taxon>Flavobacteriia</taxon>
        <taxon>Flavobacteriales</taxon>
        <taxon>Weeksellaceae</taxon>
        <taxon>Chryseobacterium group</taxon>
        <taxon>Epilithonimonas</taxon>
    </lineage>
</organism>
<dbReference type="Proteomes" id="UP000028623">
    <property type="component" value="Unassembled WGS sequence"/>
</dbReference>
<accession>A0A085BHD4</accession>
<dbReference type="RefSeq" id="WP_034975105.1">
    <property type="nucleotide sequence ID" value="NZ_FOFI01000003.1"/>
</dbReference>
<dbReference type="AlphaFoldDB" id="A0A085BHD4"/>
<protein>
    <recommendedName>
        <fullName evidence="3">DUF721 domain-containing protein</fullName>
    </recommendedName>
</protein>
<gene>
    <name evidence="1" type="ORF">IO89_07795</name>
</gene>
<reference evidence="1 2" key="1">
    <citation type="submission" date="2014-07" db="EMBL/GenBank/DDBJ databases">
        <title>Epilithonimonas lactis LMG 22401 Genome.</title>
        <authorList>
            <person name="Pipes S.E."/>
            <person name="Stropko S.J."/>
        </authorList>
    </citation>
    <scope>NUCLEOTIDE SEQUENCE [LARGE SCALE GENOMIC DNA]</scope>
    <source>
        <strain evidence="1 2">LMG 24401</strain>
    </source>
</reference>
<evidence type="ECO:0000313" key="1">
    <source>
        <dbReference type="EMBL" id="KFC21879.1"/>
    </source>
</evidence>
<dbReference type="EMBL" id="JPLY01000003">
    <property type="protein sequence ID" value="KFC21879.1"/>
    <property type="molecule type" value="Genomic_DNA"/>
</dbReference>
<proteinExistence type="predicted"/>
<evidence type="ECO:0008006" key="3">
    <source>
        <dbReference type="Google" id="ProtNLM"/>
    </source>
</evidence>
<dbReference type="OrthoDB" id="1268989at2"/>
<keyword evidence="2" id="KW-1185">Reference proteome</keyword>
<comment type="caution">
    <text evidence="1">The sequence shown here is derived from an EMBL/GenBank/DDBJ whole genome shotgun (WGS) entry which is preliminary data.</text>
</comment>
<sequence length="98" mass="11696">MARKKREYLSSELVNSFARIYGFEDKLKAFEVKDFLEDYLSSDLYAEIVSVNLKEQVLIIRIKSPLLKNDFRLRKTFFLKKFREVLKDDSLINDLLIL</sequence>